<dbReference type="EMBL" id="MUJZ01002721">
    <property type="protein sequence ID" value="OTF83646.1"/>
    <property type="molecule type" value="Genomic_DNA"/>
</dbReference>
<feature type="non-terminal residue" evidence="5">
    <location>
        <position position="202"/>
    </location>
</feature>
<dbReference type="InterPro" id="IPR001878">
    <property type="entry name" value="Znf_CCHC"/>
</dbReference>
<dbReference type="SUPFAM" id="SSF57756">
    <property type="entry name" value="Retrovirus zinc finger-like domains"/>
    <property type="match status" value="1"/>
</dbReference>
<protein>
    <recommendedName>
        <fullName evidence="4">CCHC-type domain-containing protein</fullName>
    </recommendedName>
</protein>
<dbReference type="SUPFAM" id="SSF50630">
    <property type="entry name" value="Acid proteases"/>
    <property type="match status" value="1"/>
</dbReference>
<organism evidence="5 6">
    <name type="scientific">Euroglyphus maynei</name>
    <name type="common">Mayne's house dust mite</name>
    <dbReference type="NCBI Taxonomy" id="6958"/>
    <lineage>
        <taxon>Eukaryota</taxon>
        <taxon>Metazoa</taxon>
        <taxon>Ecdysozoa</taxon>
        <taxon>Arthropoda</taxon>
        <taxon>Chelicerata</taxon>
        <taxon>Arachnida</taxon>
        <taxon>Acari</taxon>
        <taxon>Acariformes</taxon>
        <taxon>Sarcoptiformes</taxon>
        <taxon>Astigmata</taxon>
        <taxon>Psoroptidia</taxon>
        <taxon>Analgoidea</taxon>
        <taxon>Pyroglyphidae</taxon>
        <taxon>Pyroglyphinae</taxon>
        <taxon>Euroglyphus</taxon>
    </lineage>
</organism>
<evidence type="ECO:0000259" key="4">
    <source>
        <dbReference type="PROSITE" id="PS50158"/>
    </source>
</evidence>
<feature type="non-terminal residue" evidence="5">
    <location>
        <position position="1"/>
    </location>
</feature>
<comment type="caution">
    <text evidence="5">The sequence shown here is derived from an EMBL/GenBank/DDBJ whole genome shotgun (WGS) entry which is preliminary data.</text>
</comment>
<dbReference type="Pfam" id="PF00077">
    <property type="entry name" value="RVP"/>
    <property type="match status" value="1"/>
</dbReference>
<feature type="compositionally biased region" description="Basic and acidic residues" evidence="3">
    <location>
        <begin position="30"/>
        <end position="39"/>
    </location>
</feature>
<dbReference type="Gene3D" id="2.40.70.10">
    <property type="entry name" value="Acid Proteases"/>
    <property type="match status" value="1"/>
</dbReference>
<keyword evidence="2" id="KW-0862">Zinc</keyword>
<dbReference type="CDD" id="cd00303">
    <property type="entry name" value="retropepsin_like"/>
    <property type="match status" value="1"/>
</dbReference>
<feature type="compositionally biased region" description="Polar residues" evidence="3">
    <location>
        <begin position="1"/>
        <end position="10"/>
    </location>
</feature>
<proteinExistence type="predicted"/>
<keyword evidence="2" id="KW-0479">Metal-binding</keyword>
<dbReference type="InterPro" id="IPR036875">
    <property type="entry name" value="Znf_CCHC_sf"/>
</dbReference>
<dbReference type="GO" id="GO:0016787">
    <property type="term" value="F:hydrolase activity"/>
    <property type="evidence" value="ECO:0007669"/>
    <property type="project" value="UniProtKB-KW"/>
</dbReference>
<gene>
    <name evidence="5" type="ORF">BLA29_011714</name>
</gene>
<name>A0A1Y3BVV4_EURMA</name>
<dbReference type="Proteomes" id="UP000194236">
    <property type="component" value="Unassembled WGS sequence"/>
</dbReference>
<keyword evidence="6" id="KW-1185">Reference proteome</keyword>
<feature type="compositionally biased region" description="Low complexity" evidence="3">
    <location>
        <begin position="40"/>
        <end position="51"/>
    </location>
</feature>
<dbReference type="PROSITE" id="PS50158">
    <property type="entry name" value="ZF_CCHC"/>
    <property type="match status" value="1"/>
</dbReference>
<keyword evidence="2" id="KW-0863">Zinc-finger</keyword>
<dbReference type="GO" id="GO:0008270">
    <property type="term" value="F:zinc ion binding"/>
    <property type="evidence" value="ECO:0007669"/>
    <property type="project" value="UniProtKB-KW"/>
</dbReference>
<dbReference type="InterPro" id="IPR018061">
    <property type="entry name" value="Retropepsins"/>
</dbReference>
<feature type="domain" description="CCHC-type" evidence="4">
    <location>
        <begin position="11"/>
        <end position="24"/>
    </location>
</feature>
<dbReference type="AlphaFoldDB" id="A0A1Y3BVV4"/>
<evidence type="ECO:0000313" key="5">
    <source>
        <dbReference type="EMBL" id="OTF83646.1"/>
    </source>
</evidence>
<evidence type="ECO:0000313" key="6">
    <source>
        <dbReference type="Proteomes" id="UP000194236"/>
    </source>
</evidence>
<evidence type="ECO:0000256" key="3">
    <source>
        <dbReference type="SAM" id="MobiDB-lite"/>
    </source>
</evidence>
<accession>A0A1Y3BVV4</accession>
<keyword evidence="1" id="KW-0378">Hydrolase</keyword>
<sequence length="202" mass="22522">KKTKNRSSLVCDNCGRTGHTSENCWSKRKSSSEKSKKQSESSSNASSPSTSDQDVPKEIASVSKDMDRIVPRQFLRVKIDRKPVVCLLDNGSKISMFPSNWPVHHKEKSIARAANGSLIDVRGESTITIVMKGCSIEHMVYIGNIETPVLGRDFIQKISGDIMHDHILHFSWNNQKYQIDLVPEDKINMSCGTNMTDAEIAA</sequence>
<reference evidence="5 6" key="1">
    <citation type="submission" date="2017-03" db="EMBL/GenBank/DDBJ databases">
        <title>Genome Survey of Euroglyphus maynei.</title>
        <authorList>
            <person name="Arlian L.G."/>
            <person name="Morgan M.S."/>
            <person name="Rider S.D."/>
        </authorList>
    </citation>
    <scope>NUCLEOTIDE SEQUENCE [LARGE SCALE GENOMIC DNA]</scope>
    <source>
        <strain evidence="5">Arlian Lab</strain>
        <tissue evidence="5">Whole body</tissue>
    </source>
</reference>
<dbReference type="InterPro" id="IPR021109">
    <property type="entry name" value="Peptidase_aspartic_dom_sf"/>
</dbReference>
<feature type="region of interest" description="Disordered" evidence="3">
    <location>
        <begin position="1"/>
        <end position="62"/>
    </location>
</feature>
<dbReference type="GO" id="GO:0003676">
    <property type="term" value="F:nucleic acid binding"/>
    <property type="evidence" value="ECO:0007669"/>
    <property type="project" value="InterPro"/>
</dbReference>
<evidence type="ECO:0000256" key="2">
    <source>
        <dbReference type="PROSITE-ProRule" id="PRU00047"/>
    </source>
</evidence>
<evidence type="ECO:0000256" key="1">
    <source>
        <dbReference type="ARBA" id="ARBA00022801"/>
    </source>
</evidence>